<evidence type="ECO:0000256" key="2">
    <source>
        <dbReference type="ARBA" id="ARBA00023125"/>
    </source>
</evidence>
<dbReference type="Pfam" id="PF13404">
    <property type="entry name" value="HTH_AsnC-type"/>
    <property type="match status" value="1"/>
</dbReference>
<dbReference type="SUPFAM" id="SSF54909">
    <property type="entry name" value="Dimeric alpha+beta barrel"/>
    <property type="match status" value="1"/>
</dbReference>
<protein>
    <submittedName>
        <fullName evidence="5">Lrp/AsnC family transcriptional regulator</fullName>
    </submittedName>
</protein>
<keyword evidence="2" id="KW-0238">DNA-binding</keyword>
<reference evidence="6" key="1">
    <citation type="journal article" date="2019" name="Int. J. Syst. Evol. Microbiol.">
        <title>The Global Catalogue of Microorganisms (GCM) 10K type strain sequencing project: providing services to taxonomists for standard genome sequencing and annotation.</title>
        <authorList>
            <consortium name="The Broad Institute Genomics Platform"/>
            <consortium name="The Broad Institute Genome Sequencing Center for Infectious Disease"/>
            <person name="Wu L."/>
            <person name="Ma J."/>
        </authorList>
    </citation>
    <scope>NUCLEOTIDE SEQUENCE [LARGE SCALE GENOMIC DNA]</scope>
    <source>
        <strain evidence="6">CGMCC 4.7317</strain>
    </source>
</reference>
<dbReference type="SUPFAM" id="SSF46785">
    <property type="entry name" value="Winged helix' DNA-binding domain"/>
    <property type="match status" value="1"/>
</dbReference>
<dbReference type="InterPro" id="IPR036388">
    <property type="entry name" value="WH-like_DNA-bd_sf"/>
</dbReference>
<dbReference type="InterPro" id="IPR000485">
    <property type="entry name" value="AsnC-type_HTH_dom"/>
</dbReference>
<dbReference type="PANTHER" id="PTHR30154:SF53">
    <property type="entry name" value="HTH-TYPE TRANSCRIPTIONAL REGULATOR LRPC"/>
    <property type="match status" value="1"/>
</dbReference>
<dbReference type="RefSeq" id="WP_386763455.1">
    <property type="nucleotide sequence ID" value="NZ_JBHSTI010000002.1"/>
</dbReference>
<comment type="caution">
    <text evidence="5">The sequence shown here is derived from an EMBL/GenBank/DDBJ whole genome shotgun (WGS) entry which is preliminary data.</text>
</comment>
<dbReference type="PANTHER" id="PTHR30154">
    <property type="entry name" value="LEUCINE-RESPONSIVE REGULATORY PROTEIN"/>
    <property type="match status" value="1"/>
</dbReference>
<dbReference type="Gene3D" id="3.30.70.920">
    <property type="match status" value="1"/>
</dbReference>
<dbReference type="Pfam" id="PF01037">
    <property type="entry name" value="AsnC_trans_reg"/>
    <property type="match status" value="1"/>
</dbReference>
<dbReference type="InterPro" id="IPR019888">
    <property type="entry name" value="Tscrpt_reg_AsnC-like"/>
</dbReference>
<name>A0ABW1SWK0_9ACTN</name>
<evidence type="ECO:0000259" key="4">
    <source>
        <dbReference type="PROSITE" id="PS50956"/>
    </source>
</evidence>
<evidence type="ECO:0000256" key="3">
    <source>
        <dbReference type="ARBA" id="ARBA00023163"/>
    </source>
</evidence>
<sequence>MDRTDWHILGELQADARLSINELGRRVSLSAPSTGDRVRRLQDSGVVTGYHAHVDPASVGRSVRAFVRMQCYGPTCVLRDPAVAAWPEVLTMHRVTGVDCTVMLVAVDDITAFQALLDRLADYGRPESSMVLEDVVAWAPVRPL</sequence>
<dbReference type="InterPro" id="IPR036390">
    <property type="entry name" value="WH_DNA-bd_sf"/>
</dbReference>
<dbReference type="SMART" id="SM00344">
    <property type="entry name" value="HTH_ASNC"/>
    <property type="match status" value="1"/>
</dbReference>
<keyword evidence="1" id="KW-0805">Transcription regulation</keyword>
<evidence type="ECO:0000256" key="1">
    <source>
        <dbReference type="ARBA" id="ARBA00023015"/>
    </source>
</evidence>
<gene>
    <name evidence="5" type="ORF">ACFQGU_00845</name>
</gene>
<dbReference type="PRINTS" id="PR00033">
    <property type="entry name" value="HTHASNC"/>
</dbReference>
<feature type="domain" description="HTH asnC-type" evidence="4">
    <location>
        <begin position="1"/>
        <end position="62"/>
    </location>
</feature>
<dbReference type="Gene3D" id="1.10.10.10">
    <property type="entry name" value="Winged helix-like DNA-binding domain superfamily/Winged helix DNA-binding domain"/>
    <property type="match status" value="1"/>
</dbReference>
<dbReference type="EMBL" id="JBHSTI010000002">
    <property type="protein sequence ID" value="MFC6236409.1"/>
    <property type="molecule type" value="Genomic_DNA"/>
</dbReference>
<dbReference type="InterPro" id="IPR011008">
    <property type="entry name" value="Dimeric_a/b-barrel"/>
</dbReference>
<evidence type="ECO:0000313" key="5">
    <source>
        <dbReference type="EMBL" id="MFC6236409.1"/>
    </source>
</evidence>
<accession>A0ABW1SWK0</accession>
<dbReference type="PROSITE" id="PS50956">
    <property type="entry name" value="HTH_ASNC_2"/>
    <property type="match status" value="1"/>
</dbReference>
<dbReference type="InterPro" id="IPR019887">
    <property type="entry name" value="Tscrpt_reg_AsnC/Lrp_C"/>
</dbReference>
<keyword evidence="6" id="KW-1185">Reference proteome</keyword>
<proteinExistence type="predicted"/>
<evidence type="ECO:0000313" key="6">
    <source>
        <dbReference type="Proteomes" id="UP001596138"/>
    </source>
</evidence>
<organism evidence="5 6">
    <name type="scientific">Longivirga aurantiaca</name>
    <dbReference type="NCBI Taxonomy" id="1837743"/>
    <lineage>
        <taxon>Bacteria</taxon>
        <taxon>Bacillati</taxon>
        <taxon>Actinomycetota</taxon>
        <taxon>Actinomycetes</taxon>
        <taxon>Sporichthyales</taxon>
        <taxon>Sporichthyaceae</taxon>
        <taxon>Longivirga</taxon>
    </lineage>
</organism>
<dbReference type="Proteomes" id="UP001596138">
    <property type="component" value="Unassembled WGS sequence"/>
</dbReference>
<keyword evidence="3" id="KW-0804">Transcription</keyword>